<organism evidence="10">
    <name type="scientific">hydrothermal vent metagenome</name>
    <dbReference type="NCBI Taxonomy" id="652676"/>
    <lineage>
        <taxon>unclassified sequences</taxon>
        <taxon>metagenomes</taxon>
        <taxon>ecological metagenomes</taxon>
    </lineage>
</organism>
<dbReference type="UniPathway" id="UPA00070">
    <property type="reaction ID" value="UER00119"/>
</dbReference>
<dbReference type="CDD" id="cd06223">
    <property type="entry name" value="PRTases_typeI"/>
    <property type="match status" value="1"/>
</dbReference>
<dbReference type="InterPro" id="IPR023031">
    <property type="entry name" value="OPRT"/>
</dbReference>
<comment type="similarity">
    <text evidence="3">Belongs to the purine/pyrimidine phosphoribosyltransferase family. PyrE subfamily.</text>
</comment>
<accession>A0A3B0WJ89</accession>
<dbReference type="GO" id="GO:0046132">
    <property type="term" value="P:pyrimidine ribonucleoside biosynthetic process"/>
    <property type="evidence" value="ECO:0007669"/>
    <property type="project" value="TreeGrafter"/>
</dbReference>
<evidence type="ECO:0000256" key="7">
    <source>
        <dbReference type="ARBA" id="ARBA00022679"/>
    </source>
</evidence>
<dbReference type="EC" id="2.4.2.10" evidence="5"/>
<comment type="pathway">
    <text evidence="2">Pyrimidine metabolism; UMP biosynthesis via de novo pathway; UMP from orotate: step 1/2.</text>
</comment>
<dbReference type="Pfam" id="PF00156">
    <property type="entry name" value="Pribosyltran"/>
    <property type="match status" value="1"/>
</dbReference>
<evidence type="ECO:0000256" key="6">
    <source>
        <dbReference type="ARBA" id="ARBA00022676"/>
    </source>
</evidence>
<evidence type="ECO:0000259" key="9">
    <source>
        <dbReference type="Pfam" id="PF00156"/>
    </source>
</evidence>
<keyword evidence="7 10" id="KW-0808">Transferase</keyword>
<evidence type="ECO:0000256" key="8">
    <source>
        <dbReference type="ARBA" id="ARBA00022975"/>
    </source>
</evidence>
<proteinExistence type="inferred from homology"/>
<dbReference type="HAMAP" id="MF_01208">
    <property type="entry name" value="PyrE"/>
    <property type="match status" value="1"/>
</dbReference>
<evidence type="ECO:0000256" key="3">
    <source>
        <dbReference type="ARBA" id="ARBA00006340"/>
    </source>
</evidence>
<dbReference type="EMBL" id="UOFF01000141">
    <property type="protein sequence ID" value="VAW55925.1"/>
    <property type="molecule type" value="Genomic_DNA"/>
</dbReference>
<evidence type="ECO:0000256" key="2">
    <source>
        <dbReference type="ARBA" id="ARBA00004889"/>
    </source>
</evidence>
<evidence type="ECO:0000256" key="1">
    <source>
        <dbReference type="ARBA" id="ARBA00003769"/>
    </source>
</evidence>
<comment type="subunit">
    <text evidence="4">Homodimer.</text>
</comment>
<dbReference type="GO" id="GO:0004588">
    <property type="term" value="F:orotate phosphoribosyltransferase activity"/>
    <property type="evidence" value="ECO:0007669"/>
    <property type="project" value="UniProtKB-EC"/>
</dbReference>
<reference evidence="10" key="1">
    <citation type="submission" date="2018-06" db="EMBL/GenBank/DDBJ databases">
        <authorList>
            <person name="Zhirakovskaya E."/>
        </authorList>
    </citation>
    <scope>NUCLEOTIDE SEQUENCE</scope>
</reference>
<keyword evidence="8" id="KW-0665">Pyrimidine biosynthesis</keyword>
<evidence type="ECO:0000256" key="4">
    <source>
        <dbReference type="ARBA" id="ARBA00011738"/>
    </source>
</evidence>
<dbReference type="InterPro" id="IPR000836">
    <property type="entry name" value="PRTase_dom"/>
</dbReference>
<dbReference type="SUPFAM" id="SSF53271">
    <property type="entry name" value="PRTase-like"/>
    <property type="match status" value="1"/>
</dbReference>
<dbReference type="GO" id="GO:0044205">
    <property type="term" value="P:'de novo' UMP biosynthetic process"/>
    <property type="evidence" value="ECO:0007669"/>
    <property type="project" value="UniProtKB-UniPathway"/>
</dbReference>
<evidence type="ECO:0000256" key="5">
    <source>
        <dbReference type="ARBA" id="ARBA00011971"/>
    </source>
</evidence>
<evidence type="ECO:0000313" key="10">
    <source>
        <dbReference type="EMBL" id="VAW55925.1"/>
    </source>
</evidence>
<feature type="domain" description="Phosphoribosyltransferase" evidence="9">
    <location>
        <begin position="51"/>
        <end position="174"/>
    </location>
</feature>
<dbReference type="NCBIfam" id="TIGR00336">
    <property type="entry name" value="pyrE"/>
    <property type="match status" value="1"/>
</dbReference>
<dbReference type="GO" id="GO:0006207">
    <property type="term" value="P:'de novo' pyrimidine nucleobase biosynthetic process"/>
    <property type="evidence" value="ECO:0007669"/>
    <property type="project" value="TreeGrafter"/>
</dbReference>
<comment type="function">
    <text evidence="1">Catalyzes the transfer of a ribosyl phosphate group from 5-phosphoribose 1-diphosphate to orotate, leading to the formation of orotidine monophosphate (OMP).</text>
</comment>
<sequence length="200" mass="21933">MKDYQLNFIELALQYDVLKFGEFTLKSGRQSPYFFNAGLFNTGKALAEMGRCYANAIIDSGIQYDILFGPAYKGIPLVAVTAMALHLDHGLEVPYAFNRKEAKDHGEGGNIVGTQLEGQVLILDDVITAGTAIREAIDIIDHNDATAVGVLIALDRQEKGTDKRSSVQQLHEDYGIDVSSIIGLEHLIQYLQTTGAEEKL</sequence>
<protein>
    <recommendedName>
        <fullName evidence="5">orotate phosphoribosyltransferase</fullName>
        <ecNumber evidence="5">2.4.2.10</ecNumber>
    </recommendedName>
</protein>
<dbReference type="PANTHER" id="PTHR46683">
    <property type="entry name" value="OROTATE PHOSPHORIBOSYLTRANSFERASE 1-RELATED"/>
    <property type="match status" value="1"/>
</dbReference>
<dbReference type="GO" id="GO:0005737">
    <property type="term" value="C:cytoplasm"/>
    <property type="evidence" value="ECO:0007669"/>
    <property type="project" value="TreeGrafter"/>
</dbReference>
<dbReference type="InterPro" id="IPR029057">
    <property type="entry name" value="PRTase-like"/>
</dbReference>
<dbReference type="AlphaFoldDB" id="A0A3B0WJ89"/>
<name>A0A3B0WJ89_9ZZZZ</name>
<keyword evidence="6 10" id="KW-0328">Glycosyltransferase</keyword>
<dbReference type="Gene3D" id="3.40.50.2020">
    <property type="match status" value="1"/>
</dbReference>
<dbReference type="InterPro" id="IPR004467">
    <property type="entry name" value="Or_phspho_trans_dom"/>
</dbReference>
<gene>
    <name evidence="10" type="ORF">MNBD_GAMMA07-1144</name>
</gene>
<feature type="non-terminal residue" evidence="10">
    <location>
        <position position="200"/>
    </location>
</feature>
<dbReference type="PANTHER" id="PTHR46683:SF1">
    <property type="entry name" value="OROTATE PHOSPHORIBOSYLTRANSFERASE 1-RELATED"/>
    <property type="match status" value="1"/>
</dbReference>
<dbReference type="FunFam" id="3.40.50.2020:FF:000008">
    <property type="entry name" value="Orotate phosphoribosyltransferase"/>
    <property type="match status" value="1"/>
</dbReference>